<feature type="chain" id="PRO_5041667157" evidence="1">
    <location>
        <begin position="26"/>
        <end position="197"/>
    </location>
</feature>
<keyword evidence="1" id="KW-0732">Signal</keyword>
<reference evidence="2 3" key="1">
    <citation type="journal article" date="2018" name="BMC Genomics">
        <title>The genome of Naegleria lovaniensis, the basis for a comparative approach to unravel pathogenicity factors of the human pathogenic amoeba N. fowleri.</title>
        <authorList>
            <person name="Liechti N."/>
            <person name="Schurch N."/>
            <person name="Bruggmann R."/>
            <person name="Wittwer M."/>
        </authorList>
    </citation>
    <scope>NUCLEOTIDE SEQUENCE [LARGE SCALE GENOMIC DNA]</scope>
    <source>
        <strain evidence="2 3">ATCC 30569</strain>
    </source>
</reference>
<dbReference type="RefSeq" id="XP_044544795.1">
    <property type="nucleotide sequence ID" value="XM_044699193.1"/>
</dbReference>
<name>A0AA88KH74_NAELO</name>
<gene>
    <name evidence="2" type="ORF">C9374_009049</name>
</gene>
<keyword evidence="3" id="KW-1185">Reference proteome</keyword>
<dbReference type="SUPFAM" id="SSF50911">
    <property type="entry name" value="Mannose 6-phosphate receptor domain"/>
    <property type="match status" value="1"/>
</dbReference>
<organism evidence="2 3">
    <name type="scientific">Naegleria lovaniensis</name>
    <name type="common">Amoeba</name>
    <dbReference type="NCBI Taxonomy" id="51637"/>
    <lineage>
        <taxon>Eukaryota</taxon>
        <taxon>Discoba</taxon>
        <taxon>Heterolobosea</taxon>
        <taxon>Tetramitia</taxon>
        <taxon>Eutetramitia</taxon>
        <taxon>Vahlkampfiidae</taxon>
        <taxon>Naegleria</taxon>
    </lineage>
</organism>
<sequence length="197" mass="22006">MVSCLKSLLFCCLLLSTTLLQTVLSQNPSSCSIEKNGMIIDLSKADNGTFGWIIQDYIPGSFYNVNPCNPAIPTNNTFCAFNAGAAQIFYTDNYFHRCIAVGKAGPKISLFDPNNIEHGLVVDFDLFPGSNGGMNGAQLFMVCDENVHFDGHFIGKSKKFLKEQYIYNFKIITKYACPRKHQQQQQKKGHVLFRGLN</sequence>
<dbReference type="Gene3D" id="2.70.130.10">
    <property type="entry name" value="Mannose-6-phosphate receptor binding domain"/>
    <property type="match status" value="1"/>
</dbReference>
<comment type="caution">
    <text evidence="2">The sequence shown here is derived from an EMBL/GenBank/DDBJ whole genome shotgun (WGS) entry which is preliminary data.</text>
</comment>
<feature type="signal peptide" evidence="1">
    <location>
        <begin position="1"/>
        <end position="25"/>
    </location>
</feature>
<evidence type="ECO:0000256" key="1">
    <source>
        <dbReference type="SAM" id="SignalP"/>
    </source>
</evidence>
<proteinExistence type="predicted"/>
<protein>
    <submittedName>
        <fullName evidence="2">Uncharacterized protein</fullName>
    </submittedName>
</protein>
<evidence type="ECO:0000313" key="3">
    <source>
        <dbReference type="Proteomes" id="UP000816034"/>
    </source>
</evidence>
<dbReference type="Proteomes" id="UP000816034">
    <property type="component" value="Unassembled WGS sequence"/>
</dbReference>
<dbReference type="AlphaFoldDB" id="A0AA88KH74"/>
<accession>A0AA88KH74</accession>
<dbReference type="EMBL" id="PYSW02000037">
    <property type="protein sequence ID" value="KAG2377533.1"/>
    <property type="molecule type" value="Genomic_DNA"/>
</dbReference>
<dbReference type="GeneID" id="68101503"/>
<dbReference type="InterPro" id="IPR009011">
    <property type="entry name" value="Man6P_isomerase_rcpt-bd_dom_sf"/>
</dbReference>
<evidence type="ECO:0000313" key="2">
    <source>
        <dbReference type="EMBL" id="KAG2377533.1"/>
    </source>
</evidence>